<proteinExistence type="predicted"/>
<protein>
    <submittedName>
        <fullName evidence="1">Uncharacterized protein</fullName>
    </submittedName>
</protein>
<dbReference type="Proteomes" id="UP001321445">
    <property type="component" value="Chromosome"/>
</dbReference>
<evidence type="ECO:0000313" key="2">
    <source>
        <dbReference type="Proteomes" id="UP001321445"/>
    </source>
</evidence>
<evidence type="ECO:0000313" key="1">
    <source>
        <dbReference type="EMBL" id="BDY12756.1"/>
    </source>
</evidence>
<reference evidence="1 2" key="1">
    <citation type="submission" date="2023-03" db="EMBL/GenBank/DDBJ databases">
        <title>Description of Hydrogenimonas sp. ISO32.</title>
        <authorList>
            <person name="Mino S."/>
            <person name="Fukazawa S."/>
            <person name="Sawabe T."/>
        </authorList>
    </citation>
    <scope>NUCLEOTIDE SEQUENCE [LARGE SCALE GENOMIC DNA]</scope>
    <source>
        <strain evidence="1 2">ISO32</strain>
    </source>
</reference>
<name>A0ABM8FKB8_9BACT</name>
<dbReference type="EMBL" id="AP027370">
    <property type="protein sequence ID" value="BDY12756.1"/>
    <property type="molecule type" value="Genomic_DNA"/>
</dbReference>
<organism evidence="1 2">
    <name type="scientific">Hydrogenimonas cancrithermarum</name>
    <dbReference type="NCBI Taxonomy" id="2993563"/>
    <lineage>
        <taxon>Bacteria</taxon>
        <taxon>Pseudomonadati</taxon>
        <taxon>Campylobacterota</taxon>
        <taxon>Epsilonproteobacteria</taxon>
        <taxon>Campylobacterales</taxon>
        <taxon>Hydrogenimonadaceae</taxon>
        <taxon>Hydrogenimonas</taxon>
    </lineage>
</organism>
<accession>A0ABM8FKB8</accession>
<keyword evidence="2" id="KW-1185">Reference proteome</keyword>
<gene>
    <name evidence="1" type="ORF">HCR_10680</name>
</gene>
<sequence>MIAAAFAYFNYKYSQYKFINFKETILYTKSQLFVPEKDRYIVVIYSSHMGNIDKALVPLQRKNSVLAIDLYQQRRAAEGNVTFATAGTNTLLKIIHRFHIREVPSYFMIKKQNDHGRYKQDSKIYLLDTVQ</sequence>